<feature type="coiled-coil region" evidence="2">
    <location>
        <begin position="177"/>
        <end position="218"/>
    </location>
</feature>
<dbReference type="Gene3D" id="1.10.287.470">
    <property type="entry name" value="Helix hairpin bin"/>
    <property type="match status" value="1"/>
</dbReference>
<name>A0A9W6MW91_9HYPH</name>
<dbReference type="AlphaFoldDB" id="A0A9W6MW91"/>
<reference evidence="5" key="2">
    <citation type="submission" date="2023-01" db="EMBL/GenBank/DDBJ databases">
        <authorList>
            <person name="Sun Q."/>
            <person name="Evtushenko L."/>
        </authorList>
    </citation>
    <scope>NUCLEOTIDE SEQUENCE</scope>
    <source>
        <strain evidence="5">VKM B-2347</strain>
    </source>
</reference>
<organism evidence="5 6">
    <name type="scientific">Hansschlegelia plantiphila</name>
    <dbReference type="NCBI Taxonomy" id="374655"/>
    <lineage>
        <taxon>Bacteria</taxon>
        <taxon>Pseudomonadati</taxon>
        <taxon>Pseudomonadota</taxon>
        <taxon>Alphaproteobacteria</taxon>
        <taxon>Hyphomicrobiales</taxon>
        <taxon>Methylopilaceae</taxon>
        <taxon>Hansschlegelia</taxon>
    </lineage>
</organism>
<dbReference type="RefSeq" id="WP_271168807.1">
    <property type="nucleotide sequence ID" value="NZ_BSFI01000008.1"/>
</dbReference>
<dbReference type="Gene3D" id="2.40.50.100">
    <property type="match status" value="1"/>
</dbReference>
<dbReference type="GO" id="GO:0015562">
    <property type="term" value="F:efflux transmembrane transporter activity"/>
    <property type="evidence" value="ECO:0007669"/>
    <property type="project" value="TreeGrafter"/>
</dbReference>
<sequence>MKTALRWASAVALLAAVGGYAFRDEIALRLGAYDAARAETSAAPPAPKPPSITVATAKRREIAQTLVVTGTLVARDEILVGAQIDGLRLDEYLVDIGDRVEKGQVLARLDRDMLDTQLVQNDSSIARSEAAIAQVGAAIAEAEASQVDADAALKRAETLVKTGNVTGEVLQTRQTAVRVAEARVRAQNQNLKVAQSDKTLAQAQRREIELRLARAEVRAPAAGIVASRTARVGQIVGMAGEPLFRLVRDGEVELEAEATETRLHSVEVGQTARVEVAGLDQAVEGRVRLVAPIVDPATRLGKVKIALPADRGLRPGLFARGLIETARREGVVVPQSAVLFGAGGPHVQVATDGTVSERAVTTGLQDADGVEITSGLKAGDAVVARAGGFLREGDKITAVAAPDRSADAADGRELTR</sequence>
<feature type="domain" description="Multidrug resistance protein MdtA-like C-terminal permuted SH3" evidence="4">
    <location>
        <begin position="331"/>
        <end position="383"/>
    </location>
</feature>
<accession>A0A9W6MW91</accession>
<dbReference type="InterPro" id="IPR058792">
    <property type="entry name" value="Beta-barrel_RND_2"/>
</dbReference>
<dbReference type="NCBIfam" id="TIGR01730">
    <property type="entry name" value="RND_mfp"/>
    <property type="match status" value="1"/>
</dbReference>
<dbReference type="Pfam" id="PF25954">
    <property type="entry name" value="Beta-barrel_RND_2"/>
    <property type="match status" value="1"/>
</dbReference>
<comment type="similarity">
    <text evidence="1">Belongs to the membrane fusion protein (MFP) (TC 8.A.1) family.</text>
</comment>
<evidence type="ECO:0000259" key="4">
    <source>
        <dbReference type="Pfam" id="PF25967"/>
    </source>
</evidence>
<evidence type="ECO:0000256" key="2">
    <source>
        <dbReference type="SAM" id="Coils"/>
    </source>
</evidence>
<gene>
    <name evidence="5" type="ORF">GCM10008179_22150</name>
</gene>
<evidence type="ECO:0000313" key="6">
    <source>
        <dbReference type="Proteomes" id="UP001143372"/>
    </source>
</evidence>
<dbReference type="PANTHER" id="PTHR30469:SF15">
    <property type="entry name" value="HLYD FAMILY OF SECRETION PROTEINS"/>
    <property type="match status" value="1"/>
</dbReference>
<dbReference type="Gene3D" id="2.40.420.20">
    <property type="match status" value="1"/>
</dbReference>
<evidence type="ECO:0000256" key="1">
    <source>
        <dbReference type="ARBA" id="ARBA00009477"/>
    </source>
</evidence>
<dbReference type="EMBL" id="BSFI01000008">
    <property type="protein sequence ID" value="GLK68577.1"/>
    <property type="molecule type" value="Genomic_DNA"/>
</dbReference>
<feature type="domain" description="CusB-like beta-barrel" evidence="3">
    <location>
        <begin position="254"/>
        <end position="321"/>
    </location>
</feature>
<reference evidence="5" key="1">
    <citation type="journal article" date="2014" name="Int. J. Syst. Evol. Microbiol.">
        <title>Complete genome sequence of Corynebacterium casei LMG S-19264T (=DSM 44701T), isolated from a smear-ripened cheese.</title>
        <authorList>
            <consortium name="US DOE Joint Genome Institute (JGI-PGF)"/>
            <person name="Walter F."/>
            <person name="Albersmeier A."/>
            <person name="Kalinowski J."/>
            <person name="Ruckert C."/>
        </authorList>
    </citation>
    <scope>NUCLEOTIDE SEQUENCE</scope>
    <source>
        <strain evidence="5">VKM B-2347</strain>
    </source>
</reference>
<dbReference type="InterPro" id="IPR058627">
    <property type="entry name" value="MdtA-like_C"/>
</dbReference>
<proteinExistence type="inferred from homology"/>
<dbReference type="GO" id="GO:1990281">
    <property type="term" value="C:efflux pump complex"/>
    <property type="evidence" value="ECO:0007669"/>
    <property type="project" value="TreeGrafter"/>
</dbReference>
<dbReference type="Proteomes" id="UP001143372">
    <property type="component" value="Unassembled WGS sequence"/>
</dbReference>
<evidence type="ECO:0000313" key="5">
    <source>
        <dbReference type="EMBL" id="GLK68577.1"/>
    </source>
</evidence>
<dbReference type="Pfam" id="PF25967">
    <property type="entry name" value="RND-MFP_C"/>
    <property type="match status" value="1"/>
</dbReference>
<keyword evidence="6" id="KW-1185">Reference proteome</keyword>
<dbReference type="InterPro" id="IPR006143">
    <property type="entry name" value="RND_pump_MFP"/>
</dbReference>
<dbReference type="Gene3D" id="2.40.30.170">
    <property type="match status" value="1"/>
</dbReference>
<comment type="caution">
    <text evidence="5">The sequence shown here is derived from an EMBL/GenBank/DDBJ whole genome shotgun (WGS) entry which is preliminary data.</text>
</comment>
<evidence type="ECO:0000259" key="3">
    <source>
        <dbReference type="Pfam" id="PF25954"/>
    </source>
</evidence>
<protein>
    <submittedName>
        <fullName evidence="5">Hemolysin secretion protein D</fullName>
    </submittedName>
</protein>
<dbReference type="SUPFAM" id="SSF111369">
    <property type="entry name" value="HlyD-like secretion proteins"/>
    <property type="match status" value="2"/>
</dbReference>
<dbReference type="PANTHER" id="PTHR30469">
    <property type="entry name" value="MULTIDRUG RESISTANCE PROTEIN MDTA"/>
    <property type="match status" value="1"/>
</dbReference>
<keyword evidence="2" id="KW-0175">Coiled coil</keyword>